<dbReference type="EMBL" id="UOFF01000243">
    <property type="protein sequence ID" value="VAW56532.1"/>
    <property type="molecule type" value="Genomic_DNA"/>
</dbReference>
<proteinExistence type="predicted"/>
<sequence>MLETGINELNQKFEKIAEVLSLSFQSIDTNESANTLKMIAALRQNIQIMLRLSSDVEHKKPLDLSTDEITKIGDYALNLLEEISIICGSKGMQQEMLELHRLSLPVVNWLKRHGGEIKKLDIVVNAIANYANTLKNNKQLKMLCEQINSIVEITDTVIKQDLEATNAMRPWRILNLNWGIVATRTHDTEIMEQVFDQLIKNIPVDSQQFFNEGMQQMDAVGYPEHVRKVMEKYAAGFGVDGVLH</sequence>
<protein>
    <submittedName>
        <fullName evidence="1">Uncharacterized protein</fullName>
    </submittedName>
</protein>
<organism evidence="1">
    <name type="scientific">hydrothermal vent metagenome</name>
    <dbReference type="NCBI Taxonomy" id="652676"/>
    <lineage>
        <taxon>unclassified sequences</taxon>
        <taxon>metagenomes</taxon>
        <taxon>ecological metagenomes</taxon>
    </lineage>
</organism>
<accession>A0A3B0WZ46</accession>
<dbReference type="AlphaFoldDB" id="A0A3B0WZ46"/>
<evidence type="ECO:0000313" key="1">
    <source>
        <dbReference type="EMBL" id="VAW56532.1"/>
    </source>
</evidence>
<gene>
    <name evidence="1" type="ORF">MNBD_GAMMA07-2191</name>
</gene>
<name>A0A3B0WZ46_9ZZZZ</name>
<reference evidence="1" key="1">
    <citation type="submission" date="2018-06" db="EMBL/GenBank/DDBJ databases">
        <authorList>
            <person name="Zhirakovskaya E."/>
        </authorList>
    </citation>
    <scope>NUCLEOTIDE SEQUENCE</scope>
</reference>